<name>A0A8S5SLJ1_9CAUD</name>
<dbReference type="InterPro" id="IPR008767">
    <property type="entry name" value="Phage_SPP1_head-tail_adaptor"/>
</dbReference>
<sequence>MNPGELRSRITIWHINGTTENEVGEEVPNVEKLATVWARVEALKGREYWEAQKIRPELTYKVLIRYRNDLTPDMTVEWEGRELEVQSILPDAKKAYMQLICIEKVKPENG</sequence>
<protein>
    <submittedName>
        <fullName evidence="1">Head tail adaptor</fullName>
    </submittedName>
</protein>
<proteinExistence type="predicted"/>
<dbReference type="NCBIfam" id="TIGR01563">
    <property type="entry name" value="gp16_SPP1"/>
    <property type="match status" value="1"/>
</dbReference>
<accession>A0A8S5SLJ1</accession>
<dbReference type="EMBL" id="BK032625">
    <property type="protein sequence ID" value="DAF51925.1"/>
    <property type="molecule type" value="Genomic_DNA"/>
</dbReference>
<dbReference type="Pfam" id="PF05521">
    <property type="entry name" value="Phage_HCP"/>
    <property type="match status" value="1"/>
</dbReference>
<dbReference type="Gene3D" id="2.40.10.270">
    <property type="entry name" value="Bacteriophage SPP1 head-tail adaptor protein"/>
    <property type="match status" value="1"/>
</dbReference>
<organism evidence="1">
    <name type="scientific">Siphoviridae sp. ctOb14</name>
    <dbReference type="NCBI Taxonomy" id="2827862"/>
    <lineage>
        <taxon>Viruses</taxon>
        <taxon>Duplodnaviria</taxon>
        <taxon>Heunggongvirae</taxon>
        <taxon>Uroviricota</taxon>
        <taxon>Caudoviricetes</taxon>
    </lineage>
</organism>
<evidence type="ECO:0000313" key="1">
    <source>
        <dbReference type="EMBL" id="DAF51925.1"/>
    </source>
</evidence>
<reference evidence="1" key="1">
    <citation type="journal article" date="2021" name="Proc. Natl. Acad. Sci. U.S.A.">
        <title>A Catalog of Tens of Thousands of Viruses from Human Metagenomes Reveals Hidden Associations with Chronic Diseases.</title>
        <authorList>
            <person name="Tisza M.J."/>
            <person name="Buck C.B."/>
        </authorList>
    </citation>
    <scope>NUCLEOTIDE SEQUENCE</scope>
    <source>
        <strain evidence="1">CtOb14</strain>
    </source>
</reference>
<dbReference type="InterPro" id="IPR038666">
    <property type="entry name" value="SSP1_head-tail_sf"/>
</dbReference>